<feature type="domain" description="Phytocyanin" evidence="2">
    <location>
        <begin position="29"/>
        <end position="133"/>
    </location>
</feature>
<evidence type="ECO:0000313" key="4">
    <source>
        <dbReference type="Proteomes" id="UP000585474"/>
    </source>
</evidence>
<evidence type="ECO:0000259" key="2">
    <source>
        <dbReference type="PROSITE" id="PS51485"/>
    </source>
</evidence>
<organism evidence="3 4">
    <name type="scientific">Actinidia rufa</name>
    <dbReference type="NCBI Taxonomy" id="165716"/>
    <lineage>
        <taxon>Eukaryota</taxon>
        <taxon>Viridiplantae</taxon>
        <taxon>Streptophyta</taxon>
        <taxon>Embryophyta</taxon>
        <taxon>Tracheophyta</taxon>
        <taxon>Spermatophyta</taxon>
        <taxon>Magnoliopsida</taxon>
        <taxon>eudicotyledons</taxon>
        <taxon>Gunneridae</taxon>
        <taxon>Pentapetalae</taxon>
        <taxon>asterids</taxon>
        <taxon>Ericales</taxon>
        <taxon>Actinidiaceae</taxon>
        <taxon>Actinidia</taxon>
    </lineage>
</organism>
<keyword evidence="1" id="KW-0732">Signal</keyword>
<feature type="signal peptide" evidence="1">
    <location>
        <begin position="1"/>
        <end position="27"/>
    </location>
</feature>
<dbReference type="OrthoDB" id="1916408at2759"/>
<dbReference type="AlphaFoldDB" id="A0A7J0FXU5"/>
<dbReference type="Proteomes" id="UP000585474">
    <property type="component" value="Unassembled WGS sequence"/>
</dbReference>
<accession>A0A7J0FXU5</accession>
<protein>
    <submittedName>
        <fullName evidence="3">Squamosa promoter binding protein-like 2</fullName>
    </submittedName>
</protein>
<dbReference type="InterPro" id="IPR008972">
    <property type="entry name" value="Cupredoxin"/>
</dbReference>
<dbReference type="InterPro" id="IPR003245">
    <property type="entry name" value="Phytocyanin_dom"/>
</dbReference>
<feature type="chain" id="PRO_5029905165" evidence="1">
    <location>
        <begin position="28"/>
        <end position="133"/>
    </location>
</feature>
<dbReference type="Gene3D" id="2.60.40.420">
    <property type="entry name" value="Cupredoxins - blue copper proteins"/>
    <property type="match status" value="1"/>
</dbReference>
<proteinExistence type="predicted"/>
<sequence length="133" mass="14689">MAGSSVKVLMALVVVSAAIGGEWVVSAQSHHVLGGDPGSWSSGRIFRVGDKIWFTYSDAQDNIVELKSKEEYEACNVSNPIRDGHGRRRFGRGRDSVLRECKARELQERREATRGGTTSVNTGTQHRTCWIGR</sequence>
<dbReference type="SUPFAM" id="SSF49503">
    <property type="entry name" value="Cupredoxins"/>
    <property type="match status" value="1"/>
</dbReference>
<dbReference type="EMBL" id="BJWL01000015">
    <property type="protein sequence ID" value="GFZ03297.1"/>
    <property type="molecule type" value="Genomic_DNA"/>
</dbReference>
<dbReference type="PROSITE" id="PS51485">
    <property type="entry name" value="PHYTOCYANIN"/>
    <property type="match status" value="1"/>
</dbReference>
<name>A0A7J0FXU5_9ERIC</name>
<evidence type="ECO:0000256" key="1">
    <source>
        <dbReference type="SAM" id="SignalP"/>
    </source>
</evidence>
<evidence type="ECO:0000313" key="3">
    <source>
        <dbReference type="EMBL" id="GFZ03297.1"/>
    </source>
</evidence>
<reference evidence="3 4" key="1">
    <citation type="submission" date="2019-07" db="EMBL/GenBank/DDBJ databases">
        <title>De Novo Assembly of kiwifruit Actinidia rufa.</title>
        <authorList>
            <person name="Sugita-Konishi S."/>
            <person name="Sato K."/>
            <person name="Mori E."/>
            <person name="Abe Y."/>
            <person name="Kisaki G."/>
            <person name="Hamano K."/>
            <person name="Suezawa K."/>
            <person name="Otani M."/>
            <person name="Fukuda T."/>
            <person name="Manabe T."/>
            <person name="Gomi K."/>
            <person name="Tabuchi M."/>
            <person name="Akimitsu K."/>
            <person name="Kataoka I."/>
        </authorList>
    </citation>
    <scope>NUCLEOTIDE SEQUENCE [LARGE SCALE GENOMIC DNA]</scope>
    <source>
        <strain evidence="4">cv. Fuchu</strain>
    </source>
</reference>
<dbReference type="Pfam" id="PF02298">
    <property type="entry name" value="Cu_bind_like"/>
    <property type="match status" value="1"/>
</dbReference>
<gene>
    <name evidence="3" type="ORF">Acr_15g0019050</name>
</gene>
<dbReference type="GO" id="GO:0009055">
    <property type="term" value="F:electron transfer activity"/>
    <property type="evidence" value="ECO:0007669"/>
    <property type="project" value="InterPro"/>
</dbReference>
<comment type="caution">
    <text evidence="3">The sequence shown here is derived from an EMBL/GenBank/DDBJ whole genome shotgun (WGS) entry which is preliminary data.</text>
</comment>
<keyword evidence="4" id="KW-1185">Reference proteome</keyword>